<evidence type="ECO:0000313" key="3">
    <source>
        <dbReference type="Proteomes" id="UP000320386"/>
    </source>
</evidence>
<keyword evidence="1" id="KW-1133">Transmembrane helix</keyword>
<accession>A0A518BXU5</accession>
<sequence precursor="true">MAYRVRLEHVSWVEAMPLLRLARAWSVGLRLEAWGLAYLGLLFHLGVTALLGWSGDGWASVEGDRGVLPVLGHLLWPAALFGGQWPLWLAWCVELGLLKTLVGGTLSRMASQRWSRIEEQGVSVAMAVVLRRFGWYLLTPVLPMLVGVLLLVPLVLAGLLLRVPVAEWLGLVLTVVGLPMAMVATVVLLGLVLAGPLLPAALGAEGTDGFDALSRIYAFTVARPMSWAGSLVLLTVFGVLGYAVLVLFVMAGVCGAQWLLSAVSGVPMAFLWQGYAGSDAAEGVWWLVLLAVVLLPAGLISYVYAGIAWIYLSLRQLYDGTPVYEVALTTGPGSSPSPTKDVSGG</sequence>
<proteinExistence type="predicted"/>
<feature type="transmembrane region" description="Helical" evidence="1">
    <location>
        <begin position="258"/>
        <end position="278"/>
    </location>
</feature>
<keyword evidence="1" id="KW-0812">Transmembrane</keyword>
<feature type="transmembrane region" description="Helical" evidence="1">
    <location>
        <begin position="227"/>
        <end position="251"/>
    </location>
</feature>
<feature type="transmembrane region" description="Helical" evidence="1">
    <location>
        <begin position="284"/>
        <end position="312"/>
    </location>
</feature>
<keyword evidence="3" id="KW-1185">Reference proteome</keyword>
<gene>
    <name evidence="2" type="ORF">Pan265_16430</name>
</gene>
<feature type="transmembrane region" description="Helical" evidence="1">
    <location>
        <begin position="168"/>
        <end position="193"/>
    </location>
</feature>
<reference evidence="2 3" key="1">
    <citation type="submission" date="2019-02" db="EMBL/GenBank/DDBJ databases">
        <title>Deep-cultivation of Planctomycetes and their phenomic and genomic characterization uncovers novel biology.</title>
        <authorList>
            <person name="Wiegand S."/>
            <person name="Jogler M."/>
            <person name="Boedeker C."/>
            <person name="Pinto D."/>
            <person name="Vollmers J."/>
            <person name="Rivas-Marin E."/>
            <person name="Kohn T."/>
            <person name="Peeters S.H."/>
            <person name="Heuer A."/>
            <person name="Rast P."/>
            <person name="Oberbeckmann S."/>
            <person name="Bunk B."/>
            <person name="Jeske O."/>
            <person name="Meyerdierks A."/>
            <person name="Storesund J.E."/>
            <person name="Kallscheuer N."/>
            <person name="Luecker S."/>
            <person name="Lage O.M."/>
            <person name="Pohl T."/>
            <person name="Merkel B.J."/>
            <person name="Hornburger P."/>
            <person name="Mueller R.-W."/>
            <person name="Bruemmer F."/>
            <person name="Labrenz M."/>
            <person name="Spormann A.M."/>
            <person name="Op den Camp H."/>
            <person name="Overmann J."/>
            <person name="Amann R."/>
            <person name="Jetten M.S.M."/>
            <person name="Mascher T."/>
            <person name="Medema M.H."/>
            <person name="Devos D.P."/>
            <person name="Kaster A.-K."/>
            <person name="Ovreas L."/>
            <person name="Rohde M."/>
            <person name="Galperin M.Y."/>
            <person name="Jogler C."/>
        </authorList>
    </citation>
    <scope>NUCLEOTIDE SEQUENCE [LARGE SCALE GENOMIC DNA]</scope>
    <source>
        <strain evidence="2 3">Pan265</strain>
    </source>
</reference>
<feature type="transmembrane region" description="Helical" evidence="1">
    <location>
        <begin position="144"/>
        <end position="161"/>
    </location>
</feature>
<dbReference type="Proteomes" id="UP000320386">
    <property type="component" value="Chromosome"/>
</dbReference>
<evidence type="ECO:0000256" key="1">
    <source>
        <dbReference type="SAM" id="Phobius"/>
    </source>
</evidence>
<dbReference type="AlphaFoldDB" id="A0A518BXU5"/>
<name>A0A518BXU5_9BACT</name>
<keyword evidence="1" id="KW-0472">Membrane</keyword>
<protein>
    <submittedName>
        <fullName evidence="2">Uncharacterized protein</fullName>
    </submittedName>
</protein>
<organism evidence="2 3">
    <name type="scientific">Mucisphaera calidilacus</name>
    <dbReference type="NCBI Taxonomy" id="2527982"/>
    <lineage>
        <taxon>Bacteria</taxon>
        <taxon>Pseudomonadati</taxon>
        <taxon>Planctomycetota</taxon>
        <taxon>Phycisphaerae</taxon>
        <taxon>Phycisphaerales</taxon>
        <taxon>Phycisphaeraceae</taxon>
        <taxon>Mucisphaera</taxon>
    </lineage>
</organism>
<feature type="transmembrane region" description="Helical" evidence="1">
    <location>
        <begin position="33"/>
        <end position="54"/>
    </location>
</feature>
<dbReference type="EMBL" id="CP036280">
    <property type="protein sequence ID" value="QDU71790.1"/>
    <property type="molecule type" value="Genomic_DNA"/>
</dbReference>
<dbReference type="RefSeq" id="WP_145445991.1">
    <property type="nucleotide sequence ID" value="NZ_CP036280.1"/>
</dbReference>
<dbReference type="KEGG" id="mcad:Pan265_16430"/>
<evidence type="ECO:0000313" key="2">
    <source>
        <dbReference type="EMBL" id="QDU71790.1"/>
    </source>
</evidence>
<dbReference type="OrthoDB" id="260428at2"/>